<evidence type="ECO:0000256" key="2">
    <source>
        <dbReference type="ARBA" id="ARBA00004623"/>
    </source>
</evidence>
<dbReference type="InterPro" id="IPR026854">
    <property type="entry name" value="VPS13_N"/>
</dbReference>
<evidence type="ECO:0000256" key="7">
    <source>
        <dbReference type="ARBA" id="ARBA00023006"/>
    </source>
</evidence>
<comment type="subcellular location">
    <subcellularLocation>
        <location evidence="1">Endoplasmic reticulum membrane</location>
        <topology evidence="1">Peripheral membrane protein</topology>
    </subcellularLocation>
    <subcellularLocation>
        <location evidence="2">Preautophagosomal structure membrane</location>
        <topology evidence="2">Peripheral membrane protein</topology>
    </subcellularLocation>
</comment>
<feature type="domain" description="Chorein N-terminal" evidence="12">
    <location>
        <begin position="7"/>
        <end position="752"/>
    </location>
</feature>
<evidence type="ECO:0000313" key="13">
    <source>
        <dbReference type="EMBL" id="KAK8888551.1"/>
    </source>
</evidence>
<dbReference type="InterPro" id="IPR026849">
    <property type="entry name" value="ATG2"/>
</dbReference>
<keyword evidence="6" id="KW-0256">Endoplasmic reticulum</keyword>
<keyword evidence="9" id="KW-0472">Membrane</keyword>
<name>A0ABR2KBQ9_9EUKA</name>
<evidence type="ECO:0000256" key="1">
    <source>
        <dbReference type="ARBA" id="ARBA00004406"/>
    </source>
</evidence>
<evidence type="ECO:0000256" key="5">
    <source>
        <dbReference type="ARBA" id="ARBA00022448"/>
    </source>
</evidence>
<keyword evidence="8" id="KW-0445">Lipid transport</keyword>
<gene>
    <name evidence="13" type="ORF">M9Y10_033282</name>
</gene>
<dbReference type="PANTHER" id="PTHR13190:SF1">
    <property type="entry name" value="AUTOPHAGY-RELATED 2, ISOFORM A"/>
    <property type="match status" value="1"/>
</dbReference>
<evidence type="ECO:0000256" key="10">
    <source>
        <dbReference type="ARBA" id="ARBA00024479"/>
    </source>
</evidence>
<keyword evidence="14" id="KW-1185">Reference proteome</keyword>
<accession>A0ABR2KBQ9</accession>
<dbReference type="Pfam" id="PF12624">
    <property type="entry name" value="VPS13_N"/>
    <property type="match status" value="1"/>
</dbReference>
<evidence type="ECO:0000256" key="3">
    <source>
        <dbReference type="ARBA" id="ARBA00009714"/>
    </source>
</evidence>
<evidence type="ECO:0000256" key="4">
    <source>
        <dbReference type="ARBA" id="ARBA00018070"/>
    </source>
</evidence>
<comment type="similarity">
    <text evidence="3">Belongs to the ATG2 family.</text>
</comment>
<evidence type="ECO:0000256" key="9">
    <source>
        <dbReference type="ARBA" id="ARBA00023136"/>
    </source>
</evidence>
<evidence type="ECO:0000259" key="12">
    <source>
        <dbReference type="Pfam" id="PF12624"/>
    </source>
</evidence>
<keyword evidence="7" id="KW-0072">Autophagy</keyword>
<sequence>MSKIASTVVKMIISHYLDSYINPVQKLQLNVGITEGNAELNNVTLKPTALSTHHLPFTVTNGNVQSIKFQIPWFYLKKKPCIIEIDGIHIIAKFTKTIKLKSELEIKESVLKDLEEAGLGDEQIQSALFQGLSSVVIANLIVNIKNIHISIVIDTPDPNTKYAIGIMCNQIECFTINDKGEQSFVKPEANISKRIKIHDFSIYADSHPELLDLPTTEGKVDDFLQMRYKENHEYILDSFSFSSDYVITKDQLKTYSKMENLIDQISFKLTQSQMPVFGEYLFQFNLFQLRQKYSLCGRPRHPPNESDKDDEVEEKKASLKWWNFLHQCTIEKRYPNRIKIPETLLILKNRNEYYDVWKFRQSMSIQDFKKNSRYQELKSIENKLPLNSILFLRNYSDYRINKEKKEKLVVDQSDLEMLSQTKTYESNIDISLLIKRIMFNIYQSPKDSNPILTFDANELNSKFNQSFDNSVAFSLICKAMKIYSKEKVIFQQDSENRDSVEFNYKNNSDTKEKYVDIIASTPFINVDLKFLYRLKVMLYDNGFNKCPSSSYFSFSKKIAEIMTEESNKYTPYMIRKGQYADMILQKKCDEYPFMKIKMQLLSPRVQIQGAKLSFKMKEIDLESFPIHGRSADQIETLYSNYLIKCTDFTIGLGENEILKPVTINFNLGWVIFPVEWLDKFKIALNVSSIAVVFTKDTYREIVSGITQLLKLSQEYEQKEVQKALKTQKEEKTVEKIMENVNVENLSTNFATKVSIVFNNISLELVTVGKFDIVNFETQITIGSNGLGLDLRVQNIICNSLKDKYIFFDINETESDNHFLKENNAIVCQYTLFFDKAIKMNMSINSPTIIIDFGWIESTLDFFKHADIKALMHFYQQPPEIINEVDTAIIETVMTSSIEFQLLKPTFKVILPALNKFKDDVELTLNIDYISYGGIESETEGKQNKLLKMPTFSFEWKKRLEANITNFSVLLGDSISLFFDHLTIFDVIENKKNIEIIPLCKQDESNSFSKPFLTMKIDNNEIDTTVFDFSILFDVNSYMIPELILSLLKSSVIAKIVSSFIDETEISAPKIEEKPDEKQDSSKYKVHLPNANVILIDNDVKLNSHFNGLFNLDSYVNHVFFKELSLSFSEKESNFAPIFENITFEFGINKGTLLFSLNDTNAYVSPSDIIDVMNVNSYEFVFKLFSSA</sequence>
<dbReference type="PANTHER" id="PTHR13190">
    <property type="entry name" value="AUTOPHAGY-RELATED 2, ISOFORM A"/>
    <property type="match status" value="1"/>
</dbReference>
<comment type="catalytic activity">
    <reaction evidence="10">
        <text>a 1,2-diacyl-sn-glycero-3-phospho-L-serine(in) = a 1,2-diacyl-sn-glycero-3-phospho-L-serine(out)</text>
        <dbReference type="Rhea" id="RHEA:38663"/>
        <dbReference type="ChEBI" id="CHEBI:57262"/>
    </reaction>
</comment>
<evidence type="ECO:0000256" key="6">
    <source>
        <dbReference type="ARBA" id="ARBA00022824"/>
    </source>
</evidence>
<reference evidence="13 14" key="1">
    <citation type="submission" date="2024-04" db="EMBL/GenBank/DDBJ databases">
        <title>Tritrichomonas musculus Genome.</title>
        <authorList>
            <person name="Alves-Ferreira E."/>
            <person name="Grigg M."/>
            <person name="Lorenzi H."/>
            <person name="Galac M."/>
        </authorList>
    </citation>
    <scope>NUCLEOTIDE SEQUENCE [LARGE SCALE GENOMIC DNA]</scope>
    <source>
        <strain evidence="13 14">EAF2021</strain>
    </source>
</reference>
<comment type="catalytic activity">
    <reaction evidence="11">
        <text>a 1,2-diacyl-sn-glycero-3-phosphoethanolamine(in) = a 1,2-diacyl-sn-glycero-3-phosphoethanolamine(out)</text>
        <dbReference type="Rhea" id="RHEA:38895"/>
        <dbReference type="ChEBI" id="CHEBI:64612"/>
    </reaction>
</comment>
<dbReference type="EMBL" id="JAPFFF010000005">
    <property type="protein sequence ID" value="KAK8888551.1"/>
    <property type="molecule type" value="Genomic_DNA"/>
</dbReference>
<evidence type="ECO:0000256" key="8">
    <source>
        <dbReference type="ARBA" id="ARBA00023055"/>
    </source>
</evidence>
<proteinExistence type="inferred from homology"/>
<protein>
    <recommendedName>
        <fullName evidence="4">Autophagy-related protein 2</fullName>
    </recommendedName>
</protein>
<organism evidence="13 14">
    <name type="scientific">Tritrichomonas musculus</name>
    <dbReference type="NCBI Taxonomy" id="1915356"/>
    <lineage>
        <taxon>Eukaryota</taxon>
        <taxon>Metamonada</taxon>
        <taxon>Parabasalia</taxon>
        <taxon>Tritrichomonadida</taxon>
        <taxon>Tritrichomonadidae</taxon>
        <taxon>Tritrichomonas</taxon>
    </lineage>
</organism>
<evidence type="ECO:0000313" key="14">
    <source>
        <dbReference type="Proteomes" id="UP001470230"/>
    </source>
</evidence>
<dbReference type="Proteomes" id="UP001470230">
    <property type="component" value="Unassembled WGS sequence"/>
</dbReference>
<keyword evidence="5" id="KW-0813">Transport</keyword>
<evidence type="ECO:0000256" key="11">
    <source>
        <dbReference type="ARBA" id="ARBA00024615"/>
    </source>
</evidence>
<comment type="caution">
    <text evidence="13">The sequence shown here is derived from an EMBL/GenBank/DDBJ whole genome shotgun (WGS) entry which is preliminary data.</text>
</comment>